<dbReference type="PANTHER" id="PTHR43671">
    <property type="entry name" value="SERINE/THREONINE-PROTEIN KINASE NEK"/>
    <property type="match status" value="1"/>
</dbReference>
<evidence type="ECO:0000256" key="5">
    <source>
        <dbReference type="ARBA" id="ARBA00022777"/>
    </source>
</evidence>
<comment type="similarity">
    <text evidence="1">Belongs to the protein kinase superfamily. NEK Ser/Thr protein kinase family. NIMA subfamily.</text>
</comment>
<dbReference type="PROSITE" id="PS00107">
    <property type="entry name" value="PROTEIN_KINASE_ATP"/>
    <property type="match status" value="1"/>
</dbReference>
<feature type="binding site" evidence="7">
    <location>
        <position position="39"/>
    </location>
    <ligand>
        <name>ATP</name>
        <dbReference type="ChEBI" id="CHEBI:30616"/>
    </ligand>
</feature>
<evidence type="ECO:0000256" key="3">
    <source>
        <dbReference type="ARBA" id="ARBA00022679"/>
    </source>
</evidence>
<comment type="caution">
    <text evidence="11">The sequence shown here is derived from an EMBL/GenBank/DDBJ whole genome shotgun (WGS) entry which is preliminary data.</text>
</comment>
<keyword evidence="3" id="KW-0808">Transferase</keyword>
<dbReference type="PROSITE" id="PS00108">
    <property type="entry name" value="PROTEIN_KINASE_ST"/>
    <property type="match status" value="1"/>
</dbReference>
<dbReference type="SMART" id="SM00220">
    <property type="entry name" value="S_TKc"/>
    <property type="match status" value="1"/>
</dbReference>
<keyword evidence="4 7" id="KW-0547">Nucleotide-binding</keyword>
<evidence type="ECO:0000256" key="2">
    <source>
        <dbReference type="ARBA" id="ARBA00012513"/>
    </source>
</evidence>
<dbReference type="GO" id="GO:0004674">
    <property type="term" value="F:protein serine/threonine kinase activity"/>
    <property type="evidence" value="ECO:0007669"/>
    <property type="project" value="UniProtKB-KW"/>
</dbReference>
<evidence type="ECO:0000256" key="7">
    <source>
        <dbReference type="PROSITE-ProRule" id="PRU10141"/>
    </source>
</evidence>
<evidence type="ECO:0000256" key="4">
    <source>
        <dbReference type="ARBA" id="ARBA00022741"/>
    </source>
</evidence>
<dbReference type="CDD" id="cd14014">
    <property type="entry name" value="STKc_PknB_like"/>
    <property type="match status" value="1"/>
</dbReference>
<dbReference type="Pfam" id="PF00069">
    <property type="entry name" value="Pkinase"/>
    <property type="match status" value="1"/>
</dbReference>
<protein>
    <recommendedName>
        <fullName evidence="2">non-specific serine/threonine protein kinase</fullName>
        <ecNumber evidence="2">2.7.11.1</ecNumber>
    </recommendedName>
</protein>
<keyword evidence="11" id="KW-0723">Serine/threonine-protein kinase</keyword>
<dbReference type="Proteomes" id="UP001594351">
    <property type="component" value="Unassembled WGS sequence"/>
</dbReference>
<dbReference type="SUPFAM" id="SSF56112">
    <property type="entry name" value="Protein kinase-like (PK-like)"/>
    <property type="match status" value="1"/>
</dbReference>
<keyword evidence="9" id="KW-1133">Transmembrane helix</keyword>
<dbReference type="EC" id="2.7.11.1" evidence="2"/>
<dbReference type="InterPro" id="IPR017441">
    <property type="entry name" value="Protein_kinase_ATP_BS"/>
</dbReference>
<name>A0ABV6Z731_UNCC1</name>
<proteinExistence type="inferred from homology"/>
<organism evidence="11 12">
    <name type="scientific">candidate division CSSED10-310 bacterium</name>
    <dbReference type="NCBI Taxonomy" id="2855610"/>
    <lineage>
        <taxon>Bacteria</taxon>
        <taxon>Bacteria division CSSED10-310</taxon>
    </lineage>
</organism>
<keyword evidence="9" id="KW-0472">Membrane</keyword>
<sequence length="382" mass="43274">MPDIERIGKYEIVEIIGEGGMGTVYKALDTIIRRHVAIKMMTETRFDQETSRKRFFREAQAIGQLQHPNIIMIHDAGEYKRMPYLVVEFLDGDDLGALLRNNSLPPTKDLYAILIDICSALEYSHQQGIIHRDIKPANIFYLKSGTAKLVDFGISKMSDTLYTRTGTLLGTIHYMSPEQIEGKDVDYRTDIFSLGVVMYEMFCRKRPFEGNTYSEILTKILLSEPQPFEPLDGSISPVLSSIINKSLEKKNENRYQSASELAVALAEAQQILEPSDSVQAQNFQEASTVSISYTEIKQPLEAPVKSKEKITPPPERALSQEREQPPEKIAQAPVKKSARKETYQPQVQTPHKPGRSWGWLFLGISIILVLCLAIFMIQFKDV</sequence>
<evidence type="ECO:0000313" key="11">
    <source>
        <dbReference type="EMBL" id="MFC1854228.1"/>
    </source>
</evidence>
<keyword evidence="6 7" id="KW-0067">ATP-binding</keyword>
<dbReference type="InterPro" id="IPR000719">
    <property type="entry name" value="Prot_kinase_dom"/>
</dbReference>
<evidence type="ECO:0000313" key="12">
    <source>
        <dbReference type="Proteomes" id="UP001594351"/>
    </source>
</evidence>
<feature type="non-terminal residue" evidence="11">
    <location>
        <position position="382"/>
    </location>
</feature>
<reference evidence="11 12" key="1">
    <citation type="submission" date="2024-09" db="EMBL/GenBank/DDBJ databases">
        <title>Laminarin stimulates single cell rates of sulfate reduction while oxygen inhibits transcriptomic activity in coastal marine sediment.</title>
        <authorList>
            <person name="Lindsay M."/>
            <person name="Orcutt B."/>
            <person name="Emerson D."/>
            <person name="Stepanauskas R."/>
            <person name="D'Angelo T."/>
        </authorList>
    </citation>
    <scope>NUCLEOTIDE SEQUENCE [LARGE SCALE GENOMIC DNA]</scope>
    <source>
        <strain evidence="11">SAG AM-311-K15</strain>
    </source>
</reference>
<accession>A0ABV6Z731</accession>
<feature type="domain" description="Protein kinase" evidence="10">
    <location>
        <begin position="10"/>
        <end position="272"/>
    </location>
</feature>
<evidence type="ECO:0000256" key="6">
    <source>
        <dbReference type="ARBA" id="ARBA00022840"/>
    </source>
</evidence>
<dbReference type="PROSITE" id="PS50011">
    <property type="entry name" value="PROTEIN_KINASE_DOM"/>
    <property type="match status" value="1"/>
</dbReference>
<keyword evidence="5 11" id="KW-0418">Kinase</keyword>
<dbReference type="PANTHER" id="PTHR43671:SF13">
    <property type="entry name" value="SERINE_THREONINE-PROTEIN KINASE NEK2"/>
    <property type="match status" value="1"/>
</dbReference>
<dbReference type="InterPro" id="IPR050660">
    <property type="entry name" value="NEK_Ser/Thr_kinase"/>
</dbReference>
<dbReference type="EMBL" id="JBHPBY010000781">
    <property type="protein sequence ID" value="MFC1854228.1"/>
    <property type="molecule type" value="Genomic_DNA"/>
</dbReference>
<evidence type="ECO:0000256" key="9">
    <source>
        <dbReference type="SAM" id="Phobius"/>
    </source>
</evidence>
<evidence type="ECO:0000259" key="10">
    <source>
        <dbReference type="PROSITE" id="PS50011"/>
    </source>
</evidence>
<dbReference type="Gene3D" id="1.10.510.10">
    <property type="entry name" value="Transferase(Phosphotransferase) domain 1"/>
    <property type="match status" value="1"/>
</dbReference>
<dbReference type="InterPro" id="IPR008271">
    <property type="entry name" value="Ser/Thr_kinase_AS"/>
</dbReference>
<evidence type="ECO:0000256" key="8">
    <source>
        <dbReference type="SAM" id="MobiDB-lite"/>
    </source>
</evidence>
<keyword evidence="9" id="KW-0812">Transmembrane</keyword>
<gene>
    <name evidence="11" type="ORF">ACFL27_28930</name>
</gene>
<feature type="region of interest" description="Disordered" evidence="8">
    <location>
        <begin position="303"/>
        <end position="351"/>
    </location>
</feature>
<evidence type="ECO:0000256" key="1">
    <source>
        <dbReference type="ARBA" id="ARBA00010886"/>
    </source>
</evidence>
<dbReference type="Gene3D" id="3.30.200.20">
    <property type="entry name" value="Phosphorylase Kinase, domain 1"/>
    <property type="match status" value="1"/>
</dbReference>
<feature type="transmembrane region" description="Helical" evidence="9">
    <location>
        <begin position="357"/>
        <end position="377"/>
    </location>
</feature>
<keyword evidence="12" id="KW-1185">Reference proteome</keyword>
<dbReference type="InterPro" id="IPR011009">
    <property type="entry name" value="Kinase-like_dom_sf"/>
</dbReference>